<evidence type="ECO:0000313" key="7">
    <source>
        <dbReference type="EMBL" id="HJD96997.1"/>
    </source>
</evidence>
<sequence>MLTCALAVCGKDLKLILTRGAGLLQALLLGLLLVFLFSLSLNAGDRLSPQAAAAMFWLASAFCQVLIFNMLYAVEESAQARLCLVLLPAPVQAVWLGKAMAGFLLLAAAQCVFVPALFVFLGQSLGQGWHWALCGMLLGDVGMAASGSLLGALSVGRSGRESLLSIVLFPLLVPMLLAGVRLASMGMDPDPLLEDAPRWLGLAASFDGLFLAAGLLLFPFVYSGDD</sequence>
<dbReference type="Pfam" id="PF03379">
    <property type="entry name" value="CcmB"/>
    <property type="match status" value="1"/>
</dbReference>
<dbReference type="EMBL" id="DYZA01000094">
    <property type="protein sequence ID" value="HJD96997.1"/>
    <property type="molecule type" value="Genomic_DNA"/>
</dbReference>
<gene>
    <name evidence="7" type="ORF">K8W16_05065</name>
</gene>
<dbReference type="InterPro" id="IPR003544">
    <property type="entry name" value="Cyt_c_biogenesis_CcmB"/>
</dbReference>
<dbReference type="Proteomes" id="UP000698963">
    <property type="component" value="Unassembled WGS sequence"/>
</dbReference>
<keyword evidence="3 6" id="KW-0812">Transmembrane</keyword>
<dbReference type="AlphaFoldDB" id="A0A921AWB2"/>
<dbReference type="GO" id="GO:0015232">
    <property type="term" value="F:heme transmembrane transporter activity"/>
    <property type="evidence" value="ECO:0007669"/>
    <property type="project" value="InterPro"/>
</dbReference>
<evidence type="ECO:0000256" key="5">
    <source>
        <dbReference type="ARBA" id="ARBA00023136"/>
    </source>
</evidence>
<evidence type="ECO:0000256" key="1">
    <source>
        <dbReference type="ARBA" id="ARBA00004141"/>
    </source>
</evidence>
<dbReference type="GO" id="GO:0017004">
    <property type="term" value="P:cytochrome complex assembly"/>
    <property type="evidence" value="ECO:0007669"/>
    <property type="project" value="InterPro"/>
</dbReference>
<feature type="transmembrane region" description="Helical" evidence="6">
    <location>
        <begin position="163"/>
        <end position="187"/>
    </location>
</feature>
<feature type="transmembrane region" description="Helical" evidence="6">
    <location>
        <begin position="128"/>
        <end position="151"/>
    </location>
</feature>
<keyword evidence="4 6" id="KW-1133">Transmembrane helix</keyword>
<organism evidence="7 8">
    <name type="scientific">Mailhella massiliensis</name>
    <dbReference type="NCBI Taxonomy" id="1903261"/>
    <lineage>
        <taxon>Bacteria</taxon>
        <taxon>Pseudomonadati</taxon>
        <taxon>Thermodesulfobacteriota</taxon>
        <taxon>Desulfovibrionia</taxon>
        <taxon>Desulfovibrionales</taxon>
        <taxon>Desulfovibrionaceae</taxon>
        <taxon>Mailhella</taxon>
    </lineage>
</organism>
<keyword evidence="5 6" id="KW-0472">Membrane</keyword>
<proteinExistence type="inferred from homology"/>
<feature type="transmembrane region" description="Helical" evidence="6">
    <location>
        <begin position="103"/>
        <end position="122"/>
    </location>
</feature>
<dbReference type="RefSeq" id="WP_304121719.1">
    <property type="nucleotide sequence ID" value="NZ_DYZA01000094.1"/>
</dbReference>
<evidence type="ECO:0000256" key="6">
    <source>
        <dbReference type="SAM" id="Phobius"/>
    </source>
</evidence>
<evidence type="ECO:0000313" key="8">
    <source>
        <dbReference type="Proteomes" id="UP000698963"/>
    </source>
</evidence>
<dbReference type="GO" id="GO:0016020">
    <property type="term" value="C:membrane"/>
    <property type="evidence" value="ECO:0007669"/>
    <property type="project" value="UniProtKB-SubCell"/>
</dbReference>
<feature type="transmembrane region" description="Helical" evidence="6">
    <location>
        <begin position="199"/>
        <end position="222"/>
    </location>
</feature>
<evidence type="ECO:0000256" key="3">
    <source>
        <dbReference type="ARBA" id="ARBA00022692"/>
    </source>
</evidence>
<evidence type="ECO:0000256" key="4">
    <source>
        <dbReference type="ARBA" id="ARBA00022989"/>
    </source>
</evidence>
<reference evidence="7" key="2">
    <citation type="submission" date="2021-09" db="EMBL/GenBank/DDBJ databases">
        <authorList>
            <person name="Gilroy R."/>
        </authorList>
    </citation>
    <scope>NUCLEOTIDE SEQUENCE</scope>
    <source>
        <strain evidence="7">ChiGjej2B2-19336</strain>
    </source>
</reference>
<accession>A0A921AWB2</accession>
<evidence type="ECO:0000256" key="2">
    <source>
        <dbReference type="ARBA" id="ARBA00010544"/>
    </source>
</evidence>
<comment type="caution">
    <text evidence="7">The sequence shown here is derived from an EMBL/GenBank/DDBJ whole genome shotgun (WGS) entry which is preliminary data.</text>
</comment>
<reference evidence="7" key="1">
    <citation type="journal article" date="2021" name="PeerJ">
        <title>Extensive microbial diversity within the chicken gut microbiome revealed by metagenomics and culture.</title>
        <authorList>
            <person name="Gilroy R."/>
            <person name="Ravi A."/>
            <person name="Getino M."/>
            <person name="Pursley I."/>
            <person name="Horton D.L."/>
            <person name="Alikhan N.F."/>
            <person name="Baker D."/>
            <person name="Gharbi K."/>
            <person name="Hall N."/>
            <person name="Watson M."/>
            <person name="Adriaenssens E.M."/>
            <person name="Foster-Nyarko E."/>
            <person name="Jarju S."/>
            <person name="Secka A."/>
            <person name="Antonio M."/>
            <person name="Oren A."/>
            <person name="Chaudhuri R.R."/>
            <person name="La Ragione R."/>
            <person name="Hildebrand F."/>
            <person name="Pallen M.J."/>
        </authorList>
    </citation>
    <scope>NUCLEOTIDE SEQUENCE</scope>
    <source>
        <strain evidence="7">ChiGjej2B2-19336</strain>
    </source>
</reference>
<comment type="subcellular location">
    <subcellularLocation>
        <location evidence="1">Membrane</location>
        <topology evidence="1">Multi-pass membrane protein</topology>
    </subcellularLocation>
</comment>
<protein>
    <submittedName>
        <fullName evidence="7">Heme exporter protein CcmB</fullName>
    </submittedName>
</protein>
<feature type="transmembrane region" description="Helical" evidence="6">
    <location>
        <begin position="20"/>
        <end position="39"/>
    </location>
</feature>
<feature type="transmembrane region" description="Helical" evidence="6">
    <location>
        <begin position="51"/>
        <end position="72"/>
    </location>
</feature>
<name>A0A921AWB2_9BACT</name>
<comment type="similarity">
    <text evidence="2">Belongs to the CcmB/CycW/HelB family.</text>
</comment>